<sequence>MLHGRQTEQAVIGGILEGRCGALVVRGEAGIGKSALLEYTAAKARARVLRVTGVESEADLPFAALHLLLRPVLDHVEALPPQQAEALRGALGLGSSTRGDRFLVGLATLSLLVELSVAGPVVCLVDDAQWLDGESADALLFAARRLHAEPVAVLFAAREGDGAFPSRGLPELRLGGLDTEAAKKLLAEQAADLPPAVRDRLVAEAQGNPLALVELSRMLTAEQHKGALVPLSFSLGTAQPVTDRVLTGFRDRIAALPDATRSCLLVAALDHHDELDVLERAVGLLGASLADFAAAERASLVRVGLGGVLFRHPLVRTAVLLACDIAARMAAHRALAEAVDDDRRAWHLAAVTLQPDEEIAGKLESLALRARQRGGQAAVSAAYARAAELSADPAEAARRWTAAASAAAEAGLWERARELVDRARRLAEEATPAVAVLAELAQVRAKLEIEAGRPLEGVRLLHEGAEAVGDMTAKLSLLSLAGFYTWASATHPDRVALARRTEELCPDGDGLAAVVHTFNHAFRLILEGDAVTTLTYPMPDLSDRIPFEVRFILTYQAVVRADLDGMLDGSARLVEDCRAEGRLGRMPQAMTSFSIAQLISGHHQSARATVAAGLALAADVGQPQWSSYLAGVHAWLSAVAGAEEECAAMTEQAIRDAGHRRWMPGAYWVEYARLMLDLGAGRYEAVLERIEQAATGPTRHAFLWRYAWPDYVEAAARAGHPQRATEPLGRYAEWARATGQARPLAVLHRLHALLAPESAAAGLYERALALHAKGEQPFDEARTRLVYGEWLRRHKRRAEARTHLQAAMEAFDRLGAAPWSARAAAELRATGLSLPDRTRAGDPLAMLTPQELQVIRLAVTGASNREIGAQLFLSSRTVASHLYKAFPKLGVSSRAELTRLPGLT</sequence>
<dbReference type="PROSITE" id="PS50043">
    <property type="entry name" value="HTH_LUXR_2"/>
    <property type="match status" value="1"/>
</dbReference>
<accession>A0ABW4T246</accession>
<dbReference type="Pfam" id="PF00196">
    <property type="entry name" value="GerE"/>
    <property type="match status" value="1"/>
</dbReference>
<evidence type="ECO:0000313" key="4">
    <source>
        <dbReference type="EMBL" id="MFD1935518.1"/>
    </source>
</evidence>
<dbReference type="Gene3D" id="1.10.10.10">
    <property type="entry name" value="Winged helix-like DNA-binding domain superfamily/Winged helix DNA-binding domain"/>
    <property type="match status" value="1"/>
</dbReference>
<evidence type="ECO:0000313" key="5">
    <source>
        <dbReference type="Proteomes" id="UP001597368"/>
    </source>
</evidence>
<dbReference type="InterPro" id="IPR000792">
    <property type="entry name" value="Tscrpt_reg_LuxR_C"/>
</dbReference>
<dbReference type="InterPro" id="IPR027417">
    <property type="entry name" value="P-loop_NTPase"/>
</dbReference>
<proteinExistence type="predicted"/>
<dbReference type="RefSeq" id="WP_379575634.1">
    <property type="nucleotide sequence ID" value="NZ_JBHUFV010000043.1"/>
</dbReference>
<dbReference type="Pfam" id="PF13191">
    <property type="entry name" value="AAA_16"/>
    <property type="match status" value="1"/>
</dbReference>
<dbReference type="PANTHER" id="PTHR16305">
    <property type="entry name" value="TESTICULAR SOLUBLE ADENYLYL CYCLASE"/>
    <property type="match status" value="1"/>
</dbReference>
<gene>
    <name evidence="4" type="ORF">ACFSKW_29005</name>
</gene>
<keyword evidence="1" id="KW-0547">Nucleotide-binding</keyword>
<organism evidence="4 5">
    <name type="scientific">Nonomuraea mangrovi</name>
    <dbReference type="NCBI Taxonomy" id="2316207"/>
    <lineage>
        <taxon>Bacteria</taxon>
        <taxon>Bacillati</taxon>
        <taxon>Actinomycetota</taxon>
        <taxon>Actinomycetes</taxon>
        <taxon>Streptosporangiales</taxon>
        <taxon>Streptosporangiaceae</taxon>
        <taxon>Nonomuraea</taxon>
    </lineage>
</organism>
<dbReference type="SMART" id="SM00421">
    <property type="entry name" value="HTH_LUXR"/>
    <property type="match status" value="1"/>
</dbReference>
<evidence type="ECO:0000259" key="3">
    <source>
        <dbReference type="PROSITE" id="PS50043"/>
    </source>
</evidence>
<protein>
    <submittedName>
        <fullName evidence="4">LuxR C-terminal-related transcriptional regulator</fullName>
    </submittedName>
</protein>
<reference evidence="5" key="1">
    <citation type="journal article" date="2019" name="Int. J. Syst. Evol. Microbiol.">
        <title>The Global Catalogue of Microorganisms (GCM) 10K type strain sequencing project: providing services to taxonomists for standard genome sequencing and annotation.</title>
        <authorList>
            <consortium name="The Broad Institute Genomics Platform"/>
            <consortium name="The Broad Institute Genome Sequencing Center for Infectious Disease"/>
            <person name="Wu L."/>
            <person name="Ma J."/>
        </authorList>
    </citation>
    <scope>NUCLEOTIDE SEQUENCE [LARGE SCALE GENOMIC DNA]</scope>
    <source>
        <strain evidence="5">ICMP 6774ER</strain>
    </source>
</reference>
<feature type="domain" description="HTH luxR-type" evidence="3">
    <location>
        <begin position="840"/>
        <end position="904"/>
    </location>
</feature>
<evidence type="ECO:0000256" key="2">
    <source>
        <dbReference type="ARBA" id="ARBA00022840"/>
    </source>
</evidence>
<dbReference type="InterPro" id="IPR041664">
    <property type="entry name" value="AAA_16"/>
</dbReference>
<dbReference type="Proteomes" id="UP001597368">
    <property type="component" value="Unassembled WGS sequence"/>
</dbReference>
<dbReference type="SUPFAM" id="SSF52540">
    <property type="entry name" value="P-loop containing nucleoside triphosphate hydrolases"/>
    <property type="match status" value="1"/>
</dbReference>
<keyword evidence="5" id="KW-1185">Reference proteome</keyword>
<dbReference type="InterPro" id="IPR016032">
    <property type="entry name" value="Sig_transdc_resp-reg_C-effctor"/>
</dbReference>
<dbReference type="PRINTS" id="PR00038">
    <property type="entry name" value="HTHLUXR"/>
</dbReference>
<keyword evidence="2" id="KW-0067">ATP-binding</keyword>
<comment type="caution">
    <text evidence="4">The sequence shown here is derived from an EMBL/GenBank/DDBJ whole genome shotgun (WGS) entry which is preliminary data.</text>
</comment>
<dbReference type="SUPFAM" id="SSF46894">
    <property type="entry name" value="C-terminal effector domain of the bipartite response regulators"/>
    <property type="match status" value="1"/>
</dbReference>
<evidence type="ECO:0000256" key="1">
    <source>
        <dbReference type="ARBA" id="ARBA00022741"/>
    </source>
</evidence>
<name>A0ABW4T246_9ACTN</name>
<dbReference type="PANTHER" id="PTHR16305:SF35">
    <property type="entry name" value="TRANSCRIPTIONAL ACTIVATOR DOMAIN"/>
    <property type="match status" value="1"/>
</dbReference>
<dbReference type="EMBL" id="JBHUFV010000043">
    <property type="protein sequence ID" value="MFD1935518.1"/>
    <property type="molecule type" value="Genomic_DNA"/>
</dbReference>
<dbReference type="InterPro" id="IPR036388">
    <property type="entry name" value="WH-like_DNA-bd_sf"/>
</dbReference>
<dbReference type="CDD" id="cd06170">
    <property type="entry name" value="LuxR_C_like"/>
    <property type="match status" value="1"/>
</dbReference>